<feature type="region of interest" description="Disordered" evidence="1">
    <location>
        <begin position="297"/>
        <end position="319"/>
    </location>
</feature>
<reference evidence="2 3" key="1">
    <citation type="submission" date="2024-08" db="EMBL/GenBank/DDBJ databases">
        <authorList>
            <person name="Cucini C."/>
            <person name="Frati F."/>
        </authorList>
    </citation>
    <scope>NUCLEOTIDE SEQUENCE [LARGE SCALE GENOMIC DNA]</scope>
</reference>
<proteinExistence type="predicted"/>
<gene>
    <name evidence="2" type="ORF">ODALV1_LOCUS1972</name>
</gene>
<comment type="caution">
    <text evidence="2">The sequence shown here is derived from an EMBL/GenBank/DDBJ whole genome shotgun (WGS) entry which is preliminary data.</text>
</comment>
<protein>
    <submittedName>
        <fullName evidence="2">Uncharacterized protein</fullName>
    </submittedName>
</protein>
<evidence type="ECO:0000256" key="1">
    <source>
        <dbReference type="SAM" id="MobiDB-lite"/>
    </source>
</evidence>
<dbReference type="Proteomes" id="UP001642540">
    <property type="component" value="Unassembled WGS sequence"/>
</dbReference>
<keyword evidence="3" id="KW-1185">Reference proteome</keyword>
<feature type="region of interest" description="Disordered" evidence="1">
    <location>
        <begin position="214"/>
        <end position="245"/>
    </location>
</feature>
<accession>A0ABP1PRF7</accession>
<feature type="compositionally biased region" description="Basic and acidic residues" evidence="1">
    <location>
        <begin position="221"/>
        <end position="230"/>
    </location>
</feature>
<evidence type="ECO:0000313" key="3">
    <source>
        <dbReference type="Proteomes" id="UP001642540"/>
    </source>
</evidence>
<feature type="compositionally biased region" description="Basic and acidic residues" evidence="1">
    <location>
        <begin position="398"/>
        <end position="414"/>
    </location>
</feature>
<feature type="region of interest" description="Disordered" evidence="1">
    <location>
        <begin position="130"/>
        <end position="174"/>
    </location>
</feature>
<name>A0ABP1PRF7_9HEXA</name>
<organism evidence="2 3">
    <name type="scientific">Orchesella dallaii</name>
    <dbReference type="NCBI Taxonomy" id="48710"/>
    <lineage>
        <taxon>Eukaryota</taxon>
        <taxon>Metazoa</taxon>
        <taxon>Ecdysozoa</taxon>
        <taxon>Arthropoda</taxon>
        <taxon>Hexapoda</taxon>
        <taxon>Collembola</taxon>
        <taxon>Entomobryomorpha</taxon>
        <taxon>Entomobryoidea</taxon>
        <taxon>Orchesellidae</taxon>
        <taxon>Orchesellinae</taxon>
        <taxon>Orchesella</taxon>
    </lineage>
</organism>
<feature type="compositionally biased region" description="Low complexity" evidence="1">
    <location>
        <begin position="236"/>
        <end position="245"/>
    </location>
</feature>
<feature type="region of interest" description="Disordered" evidence="1">
    <location>
        <begin position="264"/>
        <end position="284"/>
    </location>
</feature>
<feature type="region of interest" description="Disordered" evidence="1">
    <location>
        <begin position="370"/>
        <end position="425"/>
    </location>
</feature>
<dbReference type="EMBL" id="CAXLJM020000007">
    <property type="protein sequence ID" value="CAL8072041.1"/>
    <property type="molecule type" value="Genomic_DNA"/>
</dbReference>
<sequence length="508" mass="57237">MVDIAIEILASSIVIRNGYKLRYRIKSWWAHLDVPSEVTKIKMPRLPMIQQYLGLNGRETIVFIEAWEENTLPDKDKKFLGMSTLHIDKQLQNANLNPTVEWLDVQDPIEGIKKGKLLVKVDAKFISSSNKDEDAPEKIAQPRPSYNNVPQPGYHEESNDSPTKHSVSSRKSETSVFSMGSSSVRSFDQGIQTDLSLPVLLPLPDISRYTEALRSYSNSEDNSRYSSKERHMARRSSQSCSEASSVIVDPLQIAERVLLKGVSSRLHDRNDQNSSPTRNSAPPAAFRRNCLMKQHLVEQEGHRSPSQNENQYIKRPDSREYNLESVEDVIDMLRSGINNAFISSPTKSTISAGGDSQTAMETFDIGREANGAAPDFKVKARKSTSSSNSKPPLPTYCRQDRNNNNDEKLEHRNVPNDINSLGRDKRLSEKASYDVGNQHEQNVERLNTNHQTEGTSQQARFREVRYDGEKAKEQATVMLKTKTAQPTSQSVANPPIIRRRIAAAIFND</sequence>
<evidence type="ECO:0000313" key="2">
    <source>
        <dbReference type="EMBL" id="CAL8072041.1"/>
    </source>
</evidence>